<keyword evidence="7 19" id="KW-0812">Transmembrane</keyword>
<dbReference type="PRINTS" id="PR01166">
    <property type="entry name" value="CYCOXIDASEII"/>
</dbReference>
<feature type="signal peptide" evidence="20">
    <location>
        <begin position="1"/>
        <end position="19"/>
    </location>
</feature>
<dbReference type="NCBIfam" id="TIGR02866">
    <property type="entry name" value="CoxB"/>
    <property type="match status" value="1"/>
</dbReference>
<accession>A0ABN6UJJ8</accession>
<keyword evidence="12 18" id="KW-0408">Iron</keyword>
<dbReference type="RefSeq" id="WP_281781808.1">
    <property type="nucleotide sequence ID" value="NZ_AP027041.1"/>
</dbReference>
<evidence type="ECO:0000256" key="1">
    <source>
        <dbReference type="ARBA" id="ARBA00004141"/>
    </source>
</evidence>
<keyword evidence="6" id="KW-0679">Respiratory chain</keyword>
<comment type="subcellular location">
    <subcellularLocation>
        <location evidence="1">Membrane</location>
        <topology evidence="1">Multi-pass membrane protein</topology>
    </subcellularLocation>
</comment>
<evidence type="ECO:0000256" key="9">
    <source>
        <dbReference type="ARBA" id="ARBA00022967"/>
    </source>
</evidence>
<dbReference type="EC" id="7.1.1.9" evidence="3"/>
<dbReference type="InterPro" id="IPR014222">
    <property type="entry name" value="Cyt_c_oxidase_su2"/>
</dbReference>
<dbReference type="PANTHER" id="PTHR22888:SF9">
    <property type="entry name" value="CYTOCHROME C OXIDASE SUBUNIT 2"/>
    <property type="match status" value="1"/>
</dbReference>
<dbReference type="SUPFAM" id="SSF46626">
    <property type="entry name" value="Cytochrome c"/>
    <property type="match status" value="1"/>
</dbReference>
<feature type="chain" id="PRO_5046571935" description="cytochrome-c oxidase" evidence="20">
    <location>
        <begin position="20"/>
        <end position="335"/>
    </location>
</feature>
<dbReference type="InterPro" id="IPR034236">
    <property type="entry name" value="CuRO_CcO_Caa3_II"/>
</dbReference>
<feature type="transmembrane region" description="Helical" evidence="19">
    <location>
        <begin position="38"/>
        <end position="62"/>
    </location>
</feature>
<dbReference type="InterPro" id="IPR036257">
    <property type="entry name" value="Cyt_c_oxidase_su2_TM_sf"/>
</dbReference>
<keyword evidence="5 18" id="KW-0349">Heme</keyword>
<evidence type="ECO:0000259" key="22">
    <source>
        <dbReference type="PROSITE" id="PS51007"/>
    </source>
</evidence>
<dbReference type="SUPFAM" id="SSF49503">
    <property type="entry name" value="Cupredoxins"/>
    <property type="match status" value="1"/>
</dbReference>
<dbReference type="Pfam" id="PF00116">
    <property type="entry name" value="COX2"/>
    <property type="match status" value="1"/>
</dbReference>
<evidence type="ECO:0000256" key="18">
    <source>
        <dbReference type="PROSITE-ProRule" id="PRU00433"/>
    </source>
</evidence>
<keyword evidence="14 19" id="KW-0472">Membrane</keyword>
<reference evidence="23 24" key="1">
    <citation type="journal article" date="2023" name="Int. J. Syst. Evol. Microbiol.">
        <title>Physiological and genomic analyses of cobalamin (vitamin B12)-auxotrophy of Lysobacter auxotrophicus sp. nov., a methionine-auxotrophic chitinolytic bacterium isolated from chitin-treated soil.</title>
        <authorList>
            <person name="Saito A."/>
            <person name="Dohra H."/>
            <person name="Hamada M."/>
            <person name="Moriuchi R."/>
            <person name="Kotsuchibashi Y."/>
            <person name="Mori K."/>
        </authorList>
    </citation>
    <scope>NUCLEOTIDE SEQUENCE [LARGE SCALE GENOMIC DNA]</scope>
    <source>
        <strain evidence="23 24">5-21a</strain>
    </source>
</reference>
<dbReference type="Proteomes" id="UP001317822">
    <property type="component" value="Chromosome"/>
</dbReference>
<evidence type="ECO:0000256" key="13">
    <source>
        <dbReference type="ARBA" id="ARBA00023008"/>
    </source>
</evidence>
<proteinExistence type="inferred from homology"/>
<keyword evidence="11 19" id="KW-1133">Transmembrane helix</keyword>
<dbReference type="PROSITE" id="PS50857">
    <property type="entry name" value="COX2_CUA"/>
    <property type="match status" value="1"/>
</dbReference>
<dbReference type="EMBL" id="AP027041">
    <property type="protein sequence ID" value="BDU16424.1"/>
    <property type="molecule type" value="Genomic_DNA"/>
</dbReference>
<keyword evidence="9" id="KW-1278">Translocase</keyword>
<evidence type="ECO:0000256" key="2">
    <source>
        <dbReference type="ARBA" id="ARBA00007866"/>
    </source>
</evidence>
<protein>
    <recommendedName>
        <fullName evidence="3">cytochrome-c oxidase</fullName>
        <ecNumber evidence="3">7.1.1.9</ecNumber>
    </recommendedName>
    <alternativeName>
        <fullName evidence="16">Cytochrome aa3 subunit 2</fullName>
    </alternativeName>
</protein>
<evidence type="ECO:0000256" key="14">
    <source>
        <dbReference type="ARBA" id="ARBA00023136"/>
    </source>
</evidence>
<keyword evidence="20" id="KW-0732">Signal</keyword>
<dbReference type="CDD" id="cd04213">
    <property type="entry name" value="CuRO_CcO_Caa3_II"/>
    <property type="match status" value="1"/>
</dbReference>
<evidence type="ECO:0000256" key="8">
    <source>
        <dbReference type="ARBA" id="ARBA00022723"/>
    </source>
</evidence>
<organism evidence="23 24">
    <name type="scientific">Lysobacter auxotrophicus</name>
    <dbReference type="NCBI Taxonomy" id="2992573"/>
    <lineage>
        <taxon>Bacteria</taxon>
        <taxon>Pseudomonadati</taxon>
        <taxon>Pseudomonadota</taxon>
        <taxon>Gammaproteobacteria</taxon>
        <taxon>Lysobacterales</taxon>
        <taxon>Lysobacteraceae</taxon>
        <taxon>Lysobacter</taxon>
    </lineage>
</organism>
<comment type="catalytic activity">
    <reaction evidence="17">
        <text>4 Fe(II)-[cytochrome c] + O2 + 8 H(+)(in) = 4 Fe(III)-[cytochrome c] + 2 H2O + 4 H(+)(out)</text>
        <dbReference type="Rhea" id="RHEA:11436"/>
        <dbReference type="Rhea" id="RHEA-COMP:10350"/>
        <dbReference type="Rhea" id="RHEA-COMP:14399"/>
        <dbReference type="ChEBI" id="CHEBI:15377"/>
        <dbReference type="ChEBI" id="CHEBI:15378"/>
        <dbReference type="ChEBI" id="CHEBI:15379"/>
        <dbReference type="ChEBI" id="CHEBI:29033"/>
        <dbReference type="ChEBI" id="CHEBI:29034"/>
        <dbReference type="EC" id="7.1.1.9"/>
    </reaction>
</comment>
<dbReference type="InterPro" id="IPR002429">
    <property type="entry name" value="CcO_II-like_C"/>
</dbReference>
<evidence type="ECO:0000313" key="23">
    <source>
        <dbReference type="EMBL" id="BDU16424.1"/>
    </source>
</evidence>
<dbReference type="InterPro" id="IPR008972">
    <property type="entry name" value="Cupredoxin"/>
</dbReference>
<dbReference type="InterPro" id="IPR009056">
    <property type="entry name" value="Cyt_c-like_dom"/>
</dbReference>
<dbReference type="InterPro" id="IPR036909">
    <property type="entry name" value="Cyt_c-like_dom_sf"/>
</dbReference>
<dbReference type="Gene3D" id="2.60.40.420">
    <property type="entry name" value="Cupredoxins - blue copper proteins"/>
    <property type="match status" value="1"/>
</dbReference>
<keyword evidence="10" id="KW-0249">Electron transport</keyword>
<evidence type="ECO:0000256" key="11">
    <source>
        <dbReference type="ARBA" id="ARBA00022989"/>
    </source>
</evidence>
<dbReference type="PANTHER" id="PTHR22888">
    <property type="entry name" value="CYTOCHROME C OXIDASE, SUBUNIT II"/>
    <property type="match status" value="1"/>
</dbReference>
<evidence type="ECO:0000256" key="4">
    <source>
        <dbReference type="ARBA" id="ARBA00022448"/>
    </source>
</evidence>
<evidence type="ECO:0000256" key="17">
    <source>
        <dbReference type="ARBA" id="ARBA00047816"/>
    </source>
</evidence>
<dbReference type="InterPro" id="IPR045187">
    <property type="entry name" value="CcO_II"/>
</dbReference>
<feature type="domain" description="Cytochrome oxidase subunit II copper A binding" evidence="21">
    <location>
        <begin position="117"/>
        <end position="233"/>
    </location>
</feature>
<feature type="domain" description="Cytochrome c" evidence="22">
    <location>
        <begin position="244"/>
        <end position="335"/>
    </location>
</feature>
<dbReference type="Pfam" id="PF00034">
    <property type="entry name" value="Cytochrom_C"/>
    <property type="match status" value="1"/>
</dbReference>
<sequence>MKRCLAFAALLMLALSAHAGVQSMLTPASDQSEAIDRVWQIMVWACSTIYLFVLGVLAWAIWRRRRALASEGARHDPMLARALAAWAVLVVGLLTWFVAISFLADRRLHGSGSGDAKPDLEVRITARQWWWQVEYLDHDVSRRFTTANELRLPRDRTARIELRSGDVIHSFWVPALSGKEDLVPGRTNAVWITPRRAGEFRGQCAEFCGLQHAKMALDVQVAEQARFDAWRAQQLQPAPSPSNDRTLHGSEVFQRSACGNCHTIRGTPAGGRTGPDLTHLASRRTLAAGSLPMERDALARWIADPQHPKPGNLMPAVPLAREDADALVDYLMELR</sequence>
<evidence type="ECO:0000256" key="10">
    <source>
        <dbReference type="ARBA" id="ARBA00022982"/>
    </source>
</evidence>
<name>A0ABN6UJJ8_9GAMM</name>
<evidence type="ECO:0000256" key="19">
    <source>
        <dbReference type="SAM" id="Phobius"/>
    </source>
</evidence>
<evidence type="ECO:0000256" key="16">
    <source>
        <dbReference type="ARBA" id="ARBA00031399"/>
    </source>
</evidence>
<evidence type="ECO:0000256" key="3">
    <source>
        <dbReference type="ARBA" id="ARBA00012949"/>
    </source>
</evidence>
<keyword evidence="13" id="KW-0186">Copper</keyword>
<dbReference type="Gene3D" id="1.10.287.90">
    <property type="match status" value="1"/>
</dbReference>
<comment type="function">
    <text evidence="15">Subunits I and II form the functional core of the enzyme complex. Electrons originating in cytochrome c are transferred via heme a and Cu(A) to the binuclear center formed by heme a3 and Cu(B).</text>
</comment>
<keyword evidence="4" id="KW-0813">Transport</keyword>
<feature type="transmembrane region" description="Helical" evidence="19">
    <location>
        <begin position="83"/>
        <end position="104"/>
    </location>
</feature>
<dbReference type="PROSITE" id="PS51007">
    <property type="entry name" value="CYTC"/>
    <property type="match status" value="1"/>
</dbReference>
<evidence type="ECO:0000256" key="7">
    <source>
        <dbReference type="ARBA" id="ARBA00022692"/>
    </source>
</evidence>
<dbReference type="InterPro" id="IPR001505">
    <property type="entry name" value="Copper_CuA"/>
</dbReference>
<evidence type="ECO:0000313" key="24">
    <source>
        <dbReference type="Proteomes" id="UP001317822"/>
    </source>
</evidence>
<dbReference type="PROSITE" id="PS00078">
    <property type="entry name" value="COX2"/>
    <property type="match status" value="1"/>
</dbReference>
<evidence type="ECO:0000256" key="20">
    <source>
        <dbReference type="SAM" id="SignalP"/>
    </source>
</evidence>
<comment type="similarity">
    <text evidence="2">Belongs to the cytochrome c oxidase subunit 2 family.</text>
</comment>
<evidence type="ECO:0000256" key="6">
    <source>
        <dbReference type="ARBA" id="ARBA00022660"/>
    </source>
</evidence>
<evidence type="ECO:0000256" key="5">
    <source>
        <dbReference type="ARBA" id="ARBA00022617"/>
    </source>
</evidence>
<keyword evidence="8 18" id="KW-0479">Metal-binding</keyword>
<evidence type="ECO:0000256" key="15">
    <source>
        <dbReference type="ARBA" id="ARBA00024688"/>
    </source>
</evidence>
<evidence type="ECO:0000259" key="21">
    <source>
        <dbReference type="PROSITE" id="PS50857"/>
    </source>
</evidence>
<gene>
    <name evidence="23" type="primary">coxB</name>
    <name evidence="23" type="ORF">LA521A_16250</name>
</gene>
<evidence type="ECO:0000256" key="12">
    <source>
        <dbReference type="ARBA" id="ARBA00023004"/>
    </source>
</evidence>
<keyword evidence="24" id="KW-1185">Reference proteome</keyword>